<reference evidence="2 3" key="1">
    <citation type="submission" date="2014-04" db="EMBL/GenBank/DDBJ databases">
        <authorList>
            <consortium name="DOE Joint Genome Institute"/>
            <person name="Kuo A."/>
            <person name="Ruytinx J."/>
            <person name="Rineau F."/>
            <person name="Colpaert J."/>
            <person name="Kohler A."/>
            <person name="Nagy L.G."/>
            <person name="Floudas D."/>
            <person name="Copeland A."/>
            <person name="Barry K.W."/>
            <person name="Cichocki N."/>
            <person name="Veneault-Fourrey C."/>
            <person name="LaButti K."/>
            <person name="Lindquist E.A."/>
            <person name="Lipzen A."/>
            <person name="Lundell T."/>
            <person name="Morin E."/>
            <person name="Murat C."/>
            <person name="Sun H."/>
            <person name="Tunlid A."/>
            <person name="Henrissat B."/>
            <person name="Grigoriev I.V."/>
            <person name="Hibbett D.S."/>
            <person name="Martin F."/>
            <person name="Nordberg H.P."/>
            <person name="Cantor M.N."/>
            <person name="Hua S.X."/>
        </authorList>
    </citation>
    <scope>NUCLEOTIDE SEQUENCE [LARGE SCALE GENOMIC DNA]</scope>
    <source>
        <strain evidence="2 3">UH-Slu-Lm8-n1</strain>
    </source>
</reference>
<feature type="non-terminal residue" evidence="2">
    <location>
        <position position="1"/>
    </location>
</feature>
<dbReference type="STRING" id="930992.A0A0C9ZKF5"/>
<evidence type="ECO:0000259" key="1">
    <source>
        <dbReference type="Pfam" id="PF17866"/>
    </source>
</evidence>
<dbReference type="OrthoDB" id="2423195at2759"/>
<accession>A0A0C9ZKF5</accession>
<dbReference type="HOGENOM" id="CLU_2764964_0_0_1"/>
<dbReference type="Proteomes" id="UP000054485">
    <property type="component" value="Unassembled WGS sequence"/>
</dbReference>
<dbReference type="Gene3D" id="1.10.8.60">
    <property type="match status" value="1"/>
</dbReference>
<dbReference type="AlphaFoldDB" id="A0A0C9ZKF5"/>
<name>A0A0C9ZKF5_9AGAM</name>
<evidence type="ECO:0000313" key="2">
    <source>
        <dbReference type="EMBL" id="KIK37940.1"/>
    </source>
</evidence>
<feature type="domain" description="CbbX AAA lid" evidence="1">
    <location>
        <begin position="8"/>
        <end position="66"/>
    </location>
</feature>
<sequence length="70" mass="8023">DQDLGATEKAKQVALGFLSRRKNRLNFGNGGEVENMLSFPKDRYLKRQASQPSHLSLDIVFEPEDFDPNW</sequence>
<organism evidence="2 3">
    <name type="scientific">Suillus luteus UH-Slu-Lm8-n1</name>
    <dbReference type="NCBI Taxonomy" id="930992"/>
    <lineage>
        <taxon>Eukaryota</taxon>
        <taxon>Fungi</taxon>
        <taxon>Dikarya</taxon>
        <taxon>Basidiomycota</taxon>
        <taxon>Agaricomycotina</taxon>
        <taxon>Agaricomycetes</taxon>
        <taxon>Agaricomycetidae</taxon>
        <taxon>Boletales</taxon>
        <taxon>Suillineae</taxon>
        <taxon>Suillaceae</taxon>
        <taxon>Suillus</taxon>
    </lineage>
</organism>
<reference evidence="3" key="2">
    <citation type="submission" date="2015-01" db="EMBL/GenBank/DDBJ databases">
        <title>Evolutionary Origins and Diversification of the Mycorrhizal Mutualists.</title>
        <authorList>
            <consortium name="DOE Joint Genome Institute"/>
            <consortium name="Mycorrhizal Genomics Consortium"/>
            <person name="Kohler A."/>
            <person name="Kuo A."/>
            <person name="Nagy L.G."/>
            <person name="Floudas D."/>
            <person name="Copeland A."/>
            <person name="Barry K.W."/>
            <person name="Cichocki N."/>
            <person name="Veneault-Fourrey C."/>
            <person name="LaButti K."/>
            <person name="Lindquist E.A."/>
            <person name="Lipzen A."/>
            <person name="Lundell T."/>
            <person name="Morin E."/>
            <person name="Murat C."/>
            <person name="Riley R."/>
            <person name="Ohm R."/>
            <person name="Sun H."/>
            <person name="Tunlid A."/>
            <person name="Henrissat B."/>
            <person name="Grigoriev I.V."/>
            <person name="Hibbett D.S."/>
            <person name="Martin F."/>
        </authorList>
    </citation>
    <scope>NUCLEOTIDE SEQUENCE [LARGE SCALE GENOMIC DNA]</scope>
    <source>
        <strain evidence="3">UH-Slu-Lm8-n1</strain>
    </source>
</reference>
<protein>
    <recommendedName>
        <fullName evidence="1">CbbX AAA lid domain-containing protein</fullName>
    </recommendedName>
</protein>
<proteinExistence type="predicted"/>
<dbReference type="InParanoid" id="A0A0C9ZKF5"/>
<keyword evidence="3" id="KW-1185">Reference proteome</keyword>
<dbReference type="InterPro" id="IPR041627">
    <property type="entry name" value="AAA_lid_6"/>
</dbReference>
<feature type="non-terminal residue" evidence="2">
    <location>
        <position position="70"/>
    </location>
</feature>
<dbReference type="Pfam" id="PF17866">
    <property type="entry name" value="AAA_lid_6"/>
    <property type="match status" value="1"/>
</dbReference>
<gene>
    <name evidence="2" type="ORF">CY34DRAFT_67749</name>
</gene>
<dbReference type="EMBL" id="KN835420">
    <property type="protein sequence ID" value="KIK37940.1"/>
    <property type="molecule type" value="Genomic_DNA"/>
</dbReference>
<evidence type="ECO:0000313" key="3">
    <source>
        <dbReference type="Proteomes" id="UP000054485"/>
    </source>
</evidence>